<keyword evidence="5 9" id="KW-0010">Activator</keyword>
<organism evidence="11 12">
    <name type="scientific">Aspergillus tanneri</name>
    <dbReference type="NCBI Taxonomy" id="1220188"/>
    <lineage>
        <taxon>Eukaryota</taxon>
        <taxon>Fungi</taxon>
        <taxon>Dikarya</taxon>
        <taxon>Ascomycota</taxon>
        <taxon>Pezizomycotina</taxon>
        <taxon>Eurotiomycetes</taxon>
        <taxon>Eurotiomycetidae</taxon>
        <taxon>Eurotiales</taxon>
        <taxon>Aspergillaceae</taxon>
        <taxon>Aspergillus</taxon>
        <taxon>Aspergillus subgen. Circumdati</taxon>
    </lineage>
</organism>
<evidence type="ECO:0000256" key="3">
    <source>
        <dbReference type="ARBA" id="ARBA00019615"/>
    </source>
</evidence>
<feature type="compositionally biased region" description="Polar residues" evidence="10">
    <location>
        <begin position="92"/>
        <end position="107"/>
    </location>
</feature>
<dbReference type="GO" id="GO:0016592">
    <property type="term" value="C:mediator complex"/>
    <property type="evidence" value="ECO:0007669"/>
    <property type="project" value="InterPro"/>
</dbReference>
<feature type="compositionally biased region" description="Basic and acidic residues" evidence="10">
    <location>
        <begin position="143"/>
        <end position="154"/>
    </location>
</feature>
<keyword evidence="4 9" id="KW-0805">Transcription regulation</keyword>
<name>A0A5M9MC33_9EURO</name>
<feature type="compositionally biased region" description="Low complexity" evidence="10">
    <location>
        <begin position="1"/>
        <end position="11"/>
    </location>
</feature>
<proteinExistence type="inferred from homology"/>
<feature type="compositionally biased region" description="Polar residues" evidence="10">
    <location>
        <begin position="357"/>
        <end position="372"/>
    </location>
</feature>
<evidence type="ECO:0000256" key="9">
    <source>
        <dbReference type="RuleBase" id="RU364151"/>
    </source>
</evidence>
<dbReference type="GO" id="GO:0003712">
    <property type="term" value="F:transcription coregulator activity"/>
    <property type="evidence" value="ECO:0007669"/>
    <property type="project" value="InterPro"/>
</dbReference>
<sequence>MSDRAASFRLAPPSPSSPATGSLKESQPAVINSEPTPQTPTSPPLMSVGAPNYASNFTSSQASPSQAMSQPANLSSPPSSAPMSTQASQQPTVGATNSFPTPASSVSGHFMAAMSVDDPEHADKSFGGGPPPAVQGSSSTPQAEHRRTDHDRNPGDLGMETGVRDFANMGDQNLSSHGDAMDIDKETIAPSNADDFSLDSLQKEFASAYHLCKSSHIVTGPDPSLDLVSLYGLGPVAKSVARMDPVTGEKINRLRKSYEGKLKGLGLAGRNKPVKHDSNTPGGLLTLTQWPEEEWQNQKVYGKPIKIADMDSELQKLQKAMHMEPGTLPDNEYWEDVLGHEKPSKHASSGDAGKKTATPTNGVRATVQSNGTPAAAESERARPSRGRKRHYDDNSFVGYGEGYADDDDDGAFYSNNEGAGKKKRKKDHVSKISTPLPDRGGSYGVGMYGIGAR</sequence>
<keyword evidence="7 9" id="KW-0539">Nucleus</keyword>
<evidence type="ECO:0000313" key="11">
    <source>
        <dbReference type="EMBL" id="KAA8644585.1"/>
    </source>
</evidence>
<feature type="compositionally biased region" description="Low complexity" evidence="10">
    <location>
        <begin position="59"/>
        <end position="91"/>
    </location>
</feature>
<dbReference type="InterPro" id="IPR013942">
    <property type="entry name" value="Mediator_Med19_fun"/>
</dbReference>
<feature type="region of interest" description="Disordered" evidence="10">
    <location>
        <begin position="1"/>
        <end position="179"/>
    </location>
</feature>
<gene>
    <name evidence="9" type="primary">MED19</name>
    <name evidence="11" type="ORF">ATNIH1004_008790</name>
</gene>
<dbReference type="AlphaFoldDB" id="A0A5M9MC33"/>
<feature type="compositionally biased region" description="Polar residues" evidence="10">
    <location>
        <begin position="23"/>
        <end position="34"/>
    </location>
</feature>
<dbReference type="Proteomes" id="UP000324241">
    <property type="component" value="Unassembled WGS sequence"/>
</dbReference>
<dbReference type="EMBL" id="QUQM01000006">
    <property type="protein sequence ID" value="KAA8644585.1"/>
    <property type="molecule type" value="Genomic_DNA"/>
</dbReference>
<comment type="similarity">
    <text evidence="2 9">Belongs to the Mediator complex subunit 19 family.</text>
</comment>
<dbReference type="OrthoDB" id="2160599at2759"/>
<evidence type="ECO:0000256" key="10">
    <source>
        <dbReference type="SAM" id="MobiDB-lite"/>
    </source>
</evidence>
<protein>
    <recommendedName>
        <fullName evidence="3 9">Mediator of RNA polymerase II transcription subunit 19</fullName>
    </recommendedName>
    <alternativeName>
        <fullName evidence="8 9">Mediator complex subunit 19</fullName>
    </alternativeName>
</protein>
<feature type="region of interest" description="Disordered" evidence="10">
    <location>
        <begin position="341"/>
        <end position="453"/>
    </location>
</feature>
<dbReference type="Pfam" id="PF08633">
    <property type="entry name" value="Rox3"/>
    <property type="match status" value="1"/>
</dbReference>
<evidence type="ECO:0000256" key="4">
    <source>
        <dbReference type="ARBA" id="ARBA00023015"/>
    </source>
</evidence>
<keyword evidence="6 9" id="KW-0804">Transcription</keyword>
<comment type="function">
    <text evidence="9">Component of the Mediator complex, a coactivator involved in the regulated transcription of nearly all RNA polymerase II-dependent genes. Mediator functions as a bridge to convey information from gene-specific regulatory proteins to the basal RNA polymerase II transcription machinery. Mediator is recruited to promoters by direct interactions with regulatory proteins and serves as a scaffold for the assembly of a functional preinitiation complex with RNA polymerase II and the general transcription factors.</text>
</comment>
<evidence type="ECO:0000256" key="5">
    <source>
        <dbReference type="ARBA" id="ARBA00023159"/>
    </source>
</evidence>
<comment type="caution">
    <text evidence="11">The sequence shown here is derived from an EMBL/GenBank/DDBJ whole genome shotgun (WGS) entry which is preliminary data.</text>
</comment>
<evidence type="ECO:0000256" key="1">
    <source>
        <dbReference type="ARBA" id="ARBA00004123"/>
    </source>
</evidence>
<reference evidence="11 12" key="1">
    <citation type="submission" date="2019-08" db="EMBL/GenBank/DDBJ databases">
        <title>The genome sequence of a newly discovered highly antifungal drug resistant Aspergillus species, Aspergillus tanneri NIH 1004.</title>
        <authorList>
            <person name="Mounaud S."/>
            <person name="Singh I."/>
            <person name="Joardar V."/>
            <person name="Pakala S."/>
            <person name="Pakala S."/>
            <person name="Venepally P."/>
            <person name="Chung J.K."/>
            <person name="Losada L."/>
            <person name="Nierman W.C."/>
        </authorList>
    </citation>
    <scope>NUCLEOTIDE SEQUENCE [LARGE SCALE GENOMIC DNA]</scope>
    <source>
        <strain evidence="11 12">NIH1004</strain>
    </source>
</reference>
<evidence type="ECO:0000256" key="6">
    <source>
        <dbReference type="ARBA" id="ARBA00023163"/>
    </source>
</evidence>
<comment type="subunit">
    <text evidence="9">Component of the Mediator complex.</text>
</comment>
<evidence type="ECO:0000256" key="2">
    <source>
        <dbReference type="ARBA" id="ARBA00009259"/>
    </source>
</evidence>
<feature type="compositionally biased region" description="Gly residues" evidence="10">
    <location>
        <begin position="441"/>
        <end position="453"/>
    </location>
</feature>
<evidence type="ECO:0000256" key="8">
    <source>
        <dbReference type="ARBA" id="ARBA00032018"/>
    </source>
</evidence>
<dbReference type="VEuPathDB" id="FungiDB:EYZ11_001439"/>
<accession>A0A5M9MC33</accession>
<dbReference type="GO" id="GO:0006357">
    <property type="term" value="P:regulation of transcription by RNA polymerase II"/>
    <property type="evidence" value="ECO:0007669"/>
    <property type="project" value="InterPro"/>
</dbReference>
<evidence type="ECO:0000313" key="12">
    <source>
        <dbReference type="Proteomes" id="UP000324241"/>
    </source>
</evidence>
<evidence type="ECO:0000256" key="7">
    <source>
        <dbReference type="ARBA" id="ARBA00023242"/>
    </source>
</evidence>
<comment type="subcellular location">
    <subcellularLocation>
        <location evidence="1 9">Nucleus</location>
    </subcellularLocation>
</comment>